<feature type="domain" description="PPM-type phosphatase" evidence="1">
    <location>
        <begin position="8"/>
        <end position="199"/>
    </location>
</feature>
<evidence type="ECO:0000313" key="2">
    <source>
        <dbReference type="EMBL" id="MCW1933914.1"/>
    </source>
</evidence>
<protein>
    <submittedName>
        <fullName evidence="2">SpoIIE family protein phosphatase</fullName>
    </submittedName>
</protein>
<accession>A0ABT3H242</accession>
<dbReference type="Pfam" id="PF07228">
    <property type="entry name" value="SpoIIE"/>
    <property type="match status" value="1"/>
</dbReference>
<sequence length="203" mass="21377">MLAGCGLMLNWAVTSFAKKPHEPSGDGYGIWRQPDGLLFAVADGSGSGHKAAETTELCLKTLDASTGHLEADFQRCHQALKRGRGAALALIRINDETGMMTWAAVGDVDGTLFGHADGGRTPEGGLTRIGGTLGLTFNGVAPQSQLLRPGSLIVLTTDGVRREFAQDISPDVTAAAAAEQILPAFRRPDDDSLVLVIELRALQ</sequence>
<gene>
    <name evidence="2" type="ORF">OKW52_17040</name>
</gene>
<proteinExistence type="predicted"/>
<dbReference type="InterPro" id="IPR001932">
    <property type="entry name" value="PPM-type_phosphatase-like_dom"/>
</dbReference>
<dbReference type="PANTHER" id="PTHR35801">
    <property type="entry name" value="PHOSPHOSERINE PHOSPHATASE RSBX"/>
    <property type="match status" value="1"/>
</dbReference>
<keyword evidence="3" id="KW-1185">Reference proteome</keyword>
<dbReference type="PANTHER" id="PTHR35801:SF1">
    <property type="entry name" value="PHOSPHOSERINE PHOSPHATASE RSBX"/>
    <property type="match status" value="1"/>
</dbReference>
<dbReference type="RefSeq" id="WP_264506782.1">
    <property type="nucleotide sequence ID" value="NZ_JAPDFL010000001.1"/>
</dbReference>
<reference evidence="2 3" key="1">
    <citation type="submission" date="2022-10" db="EMBL/GenBank/DDBJ databases">
        <title>Pararhodobacter sp. nov., isolated from marine algae.</title>
        <authorList>
            <person name="Choi B.J."/>
            <person name="Kim J.M."/>
            <person name="Lee J.K."/>
            <person name="Choi D.G."/>
            <person name="Jeon C.O."/>
        </authorList>
    </citation>
    <scope>NUCLEOTIDE SEQUENCE [LARGE SCALE GENOMIC DNA]</scope>
    <source>
        <strain evidence="2 3">ZQ420</strain>
    </source>
</reference>
<dbReference type="InterPro" id="IPR036457">
    <property type="entry name" value="PPM-type-like_dom_sf"/>
</dbReference>
<dbReference type="SUPFAM" id="SSF81606">
    <property type="entry name" value="PP2C-like"/>
    <property type="match status" value="1"/>
</dbReference>
<dbReference type="Gene3D" id="3.60.40.10">
    <property type="entry name" value="PPM-type phosphatase domain"/>
    <property type="match status" value="1"/>
</dbReference>
<dbReference type="EMBL" id="JAPDFL010000001">
    <property type="protein sequence ID" value="MCW1933914.1"/>
    <property type="molecule type" value="Genomic_DNA"/>
</dbReference>
<dbReference type="InterPro" id="IPR039248">
    <property type="entry name" value="Ptase_RsbX"/>
</dbReference>
<dbReference type="Proteomes" id="UP001208938">
    <property type="component" value="Unassembled WGS sequence"/>
</dbReference>
<evidence type="ECO:0000313" key="3">
    <source>
        <dbReference type="Proteomes" id="UP001208938"/>
    </source>
</evidence>
<comment type="caution">
    <text evidence="2">The sequence shown here is derived from an EMBL/GenBank/DDBJ whole genome shotgun (WGS) entry which is preliminary data.</text>
</comment>
<name>A0ABT3H242_9RHOB</name>
<evidence type="ECO:0000259" key="1">
    <source>
        <dbReference type="SMART" id="SM00331"/>
    </source>
</evidence>
<dbReference type="SMART" id="SM00331">
    <property type="entry name" value="PP2C_SIG"/>
    <property type="match status" value="1"/>
</dbReference>
<organism evidence="2 3">
    <name type="scientific">Pararhodobacter zhoushanensis</name>
    <dbReference type="NCBI Taxonomy" id="2479545"/>
    <lineage>
        <taxon>Bacteria</taxon>
        <taxon>Pseudomonadati</taxon>
        <taxon>Pseudomonadota</taxon>
        <taxon>Alphaproteobacteria</taxon>
        <taxon>Rhodobacterales</taxon>
        <taxon>Paracoccaceae</taxon>
        <taxon>Pararhodobacter</taxon>
    </lineage>
</organism>